<evidence type="ECO:0000259" key="1">
    <source>
        <dbReference type="PROSITE" id="PS51186"/>
    </source>
</evidence>
<dbReference type="InterPro" id="IPR000182">
    <property type="entry name" value="GNAT_dom"/>
</dbReference>
<dbReference type="Pfam" id="PF00583">
    <property type="entry name" value="Acetyltransf_1"/>
    <property type="match status" value="1"/>
</dbReference>
<dbReference type="Proteomes" id="UP000076567">
    <property type="component" value="Unassembled WGS sequence"/>
</dbReference>
<dbReference type="CDD" id="cd04301">
    <property type="entry name" value="NAT_SF"/>
    <property type="match status" value="1"/>
</dbReference>
<dbReference type="SUPFAM" id="SSF55729">
    <property type="entry name" value="Acyl-CoA N-acyltransferases (Nat)"/>
    <property type="match status" value="1"/>
</dbReference>
<gene>
    <name evidence="2" type="ORF">AWM68_11620</name>
</gene>
<dbReference type="GO" id="GO:0016747">
    <property type="term" value="F:acyltransferase activity, transferring groups other than amino-acyl groups"/>
    <property type="evidence" value="ECO:0007669"/>
    <property type="project" value="InterPro"/>
</dbReference>
<accession>A0A163PN59</accession>
<dbReference type="AlphaFoldDB" id="A0A163PN59"/>
<reference evidence="3" key="1">
    <citation type="submission" date="2016-01" db="EMBL/GenBank/DDBJ databases">
        <title>Draft genome of Chromobacterium sp. F49.</title>
        <authorList>
            <person name="Hong K.W."/>
        </authorList>
    </citation>
    <scope>NUCLEOTIDE SEQUENCE [LARGE SCALE GENOMIC DNA]</scope>
    <source>
        <strain evidence="3">P7IIIA</strain>
    </source>
</reference>
<dbReference type="RefSeq" id="WP_066244361.1">
    <property type="nucleotide sequence ID" value="NZ_LRFC01000038.1"/>
</dbReference>
<protein>
    <recommendedName>
        <fullName evidence="1">N-acetyltransferase domain-containing protein</fullName>
    </recommendedName>
</protein>
<name>A0A163PN59_9BACL</name>
<dbReference type="InterPro" id="IPR016181">
    <property type="entry name" value="Acyl_CoA_acyltransferase"/>
</dbReference>
<dbReference type="EMBL" id="LRFC01000038">
    <property type="protein sequence ID" value="KZE63756.1"/>
    <property type="molecule type" value="Genomic_DNA"/>
</dbReference>
<evidence type="ECO:0000313" key="3">
    <source>
        <dbReference type="Proteomes" id="UP000076567"/>
    </source>
</evidence>
<dbReference type="PROSITE" id="PS51186">
    <property type="entry name" value="GNAT"/>
    <property type="match status" value="1"/>
</dbReference>
<dbReference type="Gene3D" id="3.40.630.30">
    <property type="match status" value="1"/>
</dbReference>
<comment type="caution">
    <text evidence="2">The sequence shown here is derived from an EMBL/GenBank/DDBJ whole genome shotgun (WGS) entry which is preliminary data.</text>
</comment>
<proteinExistence type="predicted"/>
<evidence type="ECO:0000313" key="2">
    <source>
        <dbReference type="EMBL" id="KZE63756.1"/>
    </source>
</evidence>
<sequence length="180" mass="20487">MESSRILYKILKRTDLTEDLLDNFSRYQETKKVWYLEDGEFKTKDDSFIDDWSAAKKKLVIEELMLCVTNNGIVAGAYKGMKLVGFASVESERFGSNHQYVELPYIHVSSEARGLGVGKMLFEICCKESKKLGAAKLYIAAHPSIESQAFYEAVGCKQAEEINMEIVKREPLDIQLEKIL</sequence>
<keyword evidence="3" id="KW-1185">Reference proteome</keyword>
<organism evidence="2 3">
    <name type="scientific">Fictibacillus phosphorivorans</name>
    <dbReference type="NCBI Taxonomy" id="1221500"/>
    <lineage>
        <taxon>Bacteria</taxon>
        <taxon>Bacillati</taxon>
        <taxon>Bacillota</taxon>
        <taxon>Bacilli</taxon>
        <taxon>Bacillales</taxon>
        <taxon>Fictibacillaceae</taxon>
        <taxon>Fictibacillus</taxon>
    </lineage>
</organism>
<dbReference type="OrthoDB" id="8116556at2"/>
<feature type="domain" description="N-acetyltransferase" evidence="1">
    <location>
        <begin position="19"/>
        <end position="180"/>
    </location>
</feature>